<dbReference type="Proteomes" id="UP000240811">
    <property type="component" value="Unassembled WGS sequence"/>
</dbReference>
<dbReference type="GO" id="GO:0006412">
    <property type="term" value="P:translation"/>
    <property type="evidence" value="ECO:0007669"/>
    <property type="project" value="UniProtKB-UniRule"/>
</dbReference>
<keyword evidence="2 7" id="KW-0699">rRNA-binding</keyword>
<dbReference type="NCBIfam" id="TIGR00060">
    <property type="entry name" value="L18_bact"/>
    <property type="match status" value="1"/>
</dbReference>
<dbReference type="InterPro" id="IPR057268">
    <property type="entry name" value="Ribosomal_L18"/>
</dbReference>
<dbReference type="AlphaFoldDB" id="A0A2T4VY42"/>
<dbReference type="InterPro" id="IPR004389">
    <property type="entry name" value="Ribosomal_uL18_bac-type"/>
</dbReference>
<organism evidence="8 9">
    <name type="scientific">Candidatus Liberibacter europaeus</name>
    <dbReference type="NCBI Taxonomy" id="744859"/>
    <lineage>
        <taxon>Bacteria</taxon>
        <taxon>Pseudomonadati</taxon>
        <taxon>Pseudomonadota</taxon>
        <taxon>Alphaproteobacteria</taxon>
        <taxon>Hyphomicrobiales</taxon>
        <taxon>Rhizobiaceae</taxon>
        <taxon>Liberibacter</taxon>
    </lineage>
</organism>
<keyword evidence="4 7" id="KW-0689">Ribosomal protein</keyword>
<dbReference type="Gene3D" id="3.30.420.100">
    <property type="match status" value="1"/>
</dbReference>
<evidence type="ECO:0000256" key="6">
    <source>
        <dbReference type="ARBA" id="ARBA00035197"/>
    </source>
</evidence>
<dbReference type="CDD" id="cd00432">
    <property type="entry name" value="Ribosomal_L18_L5e"/>
    <property type="match status" value="1"/>
</dbReference>
<name>A0A2T4VY42_9HYPH</name>
<evidence type="ECO:0000313" key="9">
    <source>
        <dbReference type="Proteomes" id="UP000240811"/>
    </source>
</evidence>
<dbReference type="PANTHER" id="PTHR12899:SF3">
    <property type="entry name" value="LARGE RIBOSOMAL SUBUNIT PROTEIN UL18M"/>
    <property type="match status" value="1"/>
</dbReference>
<dbReference type="PANTHER" id="PTHR12899">
    <property type="entry name" value="39S RIBOSOMAL PROTEIN L18, MITOCHONDRIAL"/>
    <property type="match status" value="1"/>
</dbReference>
<comment type="subunit">
    <text evidence="7">Part of the 50S ribosomal subunit; part of the 5S rRNA/L5/L18/L25 subcomplex. Contacts the 5S and 23S rRNAs.</text>
</comment>
<accession>A0A2T4VY42</accession>
<dbReference type="FunFam" id="3.30.420.100:FF:000001">
    <property type="entry name" value="50S ribosomal protein L18"/>
    <property type="match status" value="1"/>
</dbReference>
<comment type="caution">
    <text evidence="8">The sequence shown here is derived from an EMBL/GenBank/DDBJ whole genome shotgun (WGS) entry which is preliminary data.</text>
</comment>
<dbReference type="EMBL" id="PSQJ01000002">
    <property type="protein sequence ID" value="PTL86695.1"/>
    <property type="molecule type" value="Genomic_DNA"/>
</dbReference>
<evidence type="ECO:0000313" key="8">
    <source>
        <dbReference type="EMBL" id="PTL86695.1"/>
    </source>
</evidence>
<reference evidence="9" key="1">
    <citation type="submission" date="2018-02" db="EMBL/GenBank/DDBJ databases">
        <title>Genome sequence of Candidatus Liberibacter europaeus.</title>
        <authorList>
            <person name="Frampton R.A."/>
            <person name="Thompson S.M."/>
            <person name="David C."/>
            <person name="Addison S.M."/>
            <person name="Smith G.R."/>
        </authorList>
    </citation>
    <scope>NUCLEOTIDE SEQUENCE [LARGE SCALE GENOMIC DNA]</scope>
</reference>
<evidence type="ECO:0000256" key="2">
    <source>
        <dbReference type="ARBA" id="ARBA00022730"/>
    </source>
</evidence>
<dbReference type="GO" id="GO:0008097">
    <property type="term" value="F:5S rRNA binding"/>
    <property type="evidence" value="ECO:0007669"/>
    <property type="project" value="TreeGrafter"/>
</dbReference>
<comment type="function">
    <text evidence="7">This is one of the proteins that bind and probably mediate the attachment of the 5S RNA into the large ribosomal subunit, where it forms part of the central protuberance.</text>
</comment>
<keyword evidence="5 7" id="KW-0687">Ribonucleoprotein</keyword>
<dbReference type="GO" id="GO:0003735">
    <property type="term" value="F:structural constituent of ribosome"/>
    <property type="evidence" value="ECO:0007669"/>
    <property type="project" value="InterPro"/>
</dbReference>
<sequence length="121" mass="13157">MANKKKAISRRADRVRRVLKLVSKENRLRLSIYRSSKHIYGQIIDDNIGHTLAFASSLNEPLRSSLRTGANVNAAIAVGKLLAERAVESGITAVYFDRGASVYCGRIAALANAVREGGIAF</sequence>
<dbReference type="HAMAP" id="MF_01337_B">
    <property type="entry name" value="Ribosomal_uL18_B"/>
    <property type="match status" value="1"/>
</dbReference>
<dbReference type="Pfam" id="PF00861">
    <property type="entry name" value="Ribosomal_L18p"/>
    <property type="match status" value="1"/>
</dbReference>
<proteinExistence type="inferred from homology"/>
<gene>
    <name evidence="7" type="primary">rplR</name>
    <name evidence="8" type="ORF">C4617_02450</name>
</gene>
<comment type="similarity">
    <text evidence="1 7">Belongs to the universal ribosomal protein uL18 family.</text>
</comment>
<evidence type="ECO:0000256" key="4">
    <source>
        <dbReference type="ARBA" id="ARBA00022980"/>
    </source>
</evidence>
<protein>
    <recommendedName>
        <fullName evidence="6 7">Large ribosomal subunit protein uL18</fullName>
    </recommendedName>
</protein>
<evidence type="ECO:0000256" key="7">
    <source>
        <dbReference type="HAMAP-Rule" id="MF_01337"/>
    </source>
</evidence>
<evidence type="ECO:0000256" key="3">
    <source>
        <dbReference type="ARBA" id="ARBA00022884"/>
    </source>
</evidence>
<evidence type="ECO:0000256" key="5">
    <source>
        <dbReference type="ARBA" id="ARBA00023274"/>
    </source>
</evidence>
<dbReference type="InterPro" id="IPR005484">
    <property type="entry name" value="Ribosomal_uL18_bac/plant/anim"/>
</dbReference>
<keyword evidence="3 7" id="KW-0694">RNA-binding</keyword>
<dbReference type="SUPFAM" id="SSF53137">
    <property type="entry name" value="Translational machinery components"/>
    <property type="match status" value="1"/>
</dbReference>
<dbReference type="GO" id="GO:0022625">
    <property type="term" value="C:cytosolic large ribosomal subunit"/>
    <property type="evidence" value="ECO:0007669"/>
    <property type="project" value="TreeGrafter"/>
</dbReference>
<evidence type="ECO:0000256" key="1">
    <source>
        <dbReference type="ARBA" id="ARBA00007116"/>
    </source>
</evidence>